<dbReference type="RefSeq" id="XP_056515701.1">
    <property type="nucleotide sequence ID" value="XM_056650851.1"/>
</dbReference>
<reference evidence="1" key="1">
    <citation type="submission" date="2022-11" db="EMBL/GenBank/DDBJ databases">
        <authorList>
            <person name="Petersen C."/>
        </authorList>
    </citation>
    <scope>NUCLEOTIDE SEQUENCE</scope>
    <source>
        <strain evidence="1">IBT 34128</strain>
    </source>
</reference>
<evidence type="ECO:0000313" key="2">
    <source>
        <dbReference type="Proteomes" id="UP001141434"/>
    </source>
</evidence>
<dbReference type="EMBL" id="JAPMSZ010000001">
    <property type="protein sequence ID" value="KAJ5114508.1"/>
    <property type="molecule type" value="Genomic_DNA"/>
</dbReference>
<gene>
    <name evidence="1" type="ORF">NUU61_000267</name>
</gene>
<protein>
    <submittedName>
        <fullName evidence="1">Uncharacterized protein</fullName>
    </submittedName>
</protein>
<dbReference type="Proteomes" id="UP001141434">
    <property type="component" value="Unassembled WGS sequence"/>
</dbReference>
<sequence>MSDIQQCRQIIAQLERDYNQEHKTTFIDIVPDKIIEISTMALWAQSISGAKKMDLGLPAPKAWLRKLAARGPAEQAETYKGVMFAFIKLILIVCRGV</sequence>
<proteinExistence type="predicted"/>
<evidence type="ECO:0000313" key="1">
    <source>
        <dbReference type="EMBL" id="KAJ5114508.1"/>
    </source>
</evidence>
<accession>A0A9W9KQW9</accession>
<reference evidence="1" key="2">
    <citation type="journal article" date="2023" name="IMA Fungus">
        <title>Comparative genomic study of the Penicillium genus elucidates a diverse pangenome and 15 lateral gene transfer events.</title>
        <authorList>
            <person name="Petersen C."/>
            <person name="Sorensen T."/>
            <person name="Nielsen M.R."/>
            <person name="Sondergaard T.E."/>
            <person name="Sorensen J.L."/>
            <person name="Fitzpatrick D.A."/>
            <person name="Frisvad J.C."/>
            <person name="Nielsen K.L."/>
        </authorList>
    </citation>
    <scope>NUCLEOTIDE SEQUENCE</scope>
    <source>
        <strain evidence="1">IBT 34128</strain>
    </source>
</reference>
<dbReference type="AlphaFoldDB" id="A0A9W9KQW9"/>
<keyword evidence="2" id="KW-1185">Reference proteome</keyword>
<comment type="caution">
    <text evidence="1">The sequence shown here is derived from an EMBL/GenBank/DDBJ whole genome shotgun (WGS) entry which is preliminary data.</text>
</comment>
<organism evidence="1 2">
    <name type="scientific">Penicillium alfredii</name>
    <dbReference type="NCBI Taxonomy" id="1506179"/>
    <lineage>
        <taxon>Eukaryota</taxon>
        <taxon>Fungi</taxon>
        <taxon>Dikarya</taxon>
        <taxon>Ascomycota</taxon>
        <taxon>Pezizomycotina</taxon>
        <taxon>Eurotiomycetes</taxon>
        <taxon>Eurotiomycetidae</taxon>
        <taxon>Eurotiales</taxon>
        <taxon>Aspergillaceae</taxon>
        <taxon>Penicillium</taxon>
    </lineage>
</organism>
<dbReference type="OrthoDB" id="4301027at2759"/>
<name>A0A9W9KQW9_9EURO</name>
<dbReference type="GeneID" id="81390019"/>